<keyword evidence="8" id="KW-1185">Reference proteome</keyword>
<name>V8N1Y5_OPHHA</name>
<proteinExistence type="inferred from homology"/>
<keyword evidence="4 6" id="KW-1133">Transmembrane helix</keyword>
<sequence length="51" mass="5576">MKPPSIVLWHIVLFSILLGLSLLEMVLCGIQVVNGLLGTVCGDCREDHDRA</sequence>
<comment type="subcellular location">
    <subcellularLocation>
        <location evidence="1">Membrane</location>
        <topology evidence="1">Multi-pass membrane protein</topology>
    </subcellularLocation>
</comment>
<organism evidence="7 8">
    <name type="scientific">Ophiophagus hannah</name>
    <name type="common">King cobra</name>
    <name type="synonym">Naja hannah</name>
    <dbReference type="NCBI Taxonomy" id="8665"/>
    <lineage>
        <taxon>Eukaryota</taxon>
        <taxon>Metazoa</taxon>
        <taxon>Chordata</taxon>
        <taxon>Craniata</taxon>
        <taxon>Vertebrata</taxon>
        <taxon>Euteleostomi</taxon>
        <taxon>Lepidosauria</taxon>
        <taxon>Squamata</taxon>
        <taxon>Bifurcata</taxon>
        <taxon>Unidentata</taxon>
        <taxon>Episquamata</taxon>
        <taxon>Toxicofera</taxon>
        <taxon>Serpentes</taxon>
        <taxon>Colubroidea</taxon>
        <taxon>Elapidae</taxon>
        <taxon>Elapinae</taxon>
        <taxon>Ophiophagus</taxon>
    </lineage>
</organism>
<evidence type="ECO:0000313" key="8">
    <source>
        <dbReference type="Proteomes" id="UP000018936"/>
    </source>
</evidence>
<gene>
    <name evidence="7" type="primary">TM4SF5</name>
    <name evidence="7" type="ORF">L345_18380</name>
</gene>
<evidence type="ECO:0000256" key="1">
    <source>
        <dbReference type="ARBA" id="ARBA00004141"/>
    </source>
</evidence>
<keyword evidence="5 6" id="KW-0472">Membrane</keyword>
<dbReference type="AlphaFoldDB" id="V8N1Y5"/>
<dbReference type="InterPro" id="IPR008661">
    <property type="entry name" value="L6_membrane"/>
</dbReference>
<dbReference type="PANTHER" id="PTHR14198:SF4">
    <property type="entry name" value="TRANSMEMBRANE 4 L6 FAMILY MEMBER 5"/>
    <property type="match status" value="1"/>
</dbReference>
<keyword evidence="3 6" id="KW-0812">Transmembrane</keyword>
<protein>
    <submittedName>
        <fullName evidence="7">Transmembrane 4 L6 family member 5</fullName>
    </submittedName>
</protein>
<evidence type="ECO:0000256" key="6">
    <source>
        <dbReference type="SAM" id="Phobius"/>
    </source>
</evidence>
<evidence type="ECO:0000256" key="5">
    <source>
        <dbReference type="ARBA" id="ARBA00023136"/>
    </source>
</evidence>
<evidence type="ECO:0000313" key="7">
    <source>
        <dbReference type="EMBL" id="ETE55911.1"/>
    </source>
</evidence>
<evidence type="ECO:0000256" key="3">
    <source>
        <dbReference type="ARBA" id="ARBA00022692"/>
    </source>
</evidence>
<accession>V8N1Y5</accession>
<dbReference type="EMBL" id="AZIM01069522">
    <property type="protein sequence ID" value="ETE55911.1"/>
    <property type="molecule type" value="Genomic_DNA"/>
</dbReference>
<feature type="non-terminal residue" evidence="7">
    <location>
        <position position="1"/>
    </location>
</feature>
<comment type="caution">
    <text evidence="7">The sequence shown here is derived from an EMBL/GenBank/DDBJ whole genome shotgun (WGS) entry which is preliminary data.</text>
</comment>
<dbReference type="Pfam" id="PF05805">
    <property type="entry name" value="L6_membrane"/>
    <property type="match status" value="1"/>
</dbReference>
<reference evidence="7 8" key="1">
    <citation type="journal article" date="2013" name="Proc. Natl. Acad. Sci. U.S.A.">
        <title>The king cobra genome reveals dynamic gene evolution and adaptation in the snake venom system.</title>
        <authorList>
            <person name="Vonk F.J."/>
            <person name="Casewell N.R."/>
            <person name="Henkel C.V."/>
            <person name="Heimberg A.M."/>
            <person name="Jansen H.J."/>
            <person name="McCleary R.J."/>
            <person name="Kerkkamp H.M."/>
            <person name="Vos R.A."/>
            <person name="Guerreiro I."/>
            <person name="Calvete J.J."/>
            <person name="Wuster W."/>
            <person name="Woods A.E."/>
            <person name="Logan J.M."/>
            <person name="Harrison R.A."/>
            <person name="Castoe T.A."/>
            <person name="de Koning A.P."/>
            <person name="Pollock D.D."/>
            <person name="Yandell M."/>
            <person name="Calderon D."/>
            <person name="Renjifo C."/>
            <person name="Currier R.B."/>
            <person name="Salgado D."/>
            <person name="Pla D."/>
            <person name="Sanz L."/>
            <person name="Hyder A.S."/>
            <person name="Ribeiro J.M."/>
            <person name="Arntzen J.W."/>
            <person name="van den Thillart G.E."/>
            <person name="Boetzer M."/>
            <person name="Pirovano W."/>
            <person name="Dirks R.P."/>
            <person name="Spaink H.P."/>
            <person name="Duboule D."/>
            <person name="McGlinn E."/>
            <person name="Kini R.M."/>
            <person name="Richardson M.K."/>
        </authorList>
    </citation>
    <scope>NUCLEOTIDE SEQUENCE</scope>
    <source>
        <tissue evidence="7">Blood</tissue>
    </source>
</reference>
<feature type="transmembrane region" description="Helical" evidence="6">
    <location>
        <begin position="6"/>
        <end position="27"/>
    </location>
</feature>
<feature type="non-terminal residue" evidence="7">
    <location>
        <position position="51"/>
    </location>
</feature>
<dbReference type="Proteomes" id="UP000018936">
    <property type="component" value="Unassembled WGS sequence"/>
</dbReference>
<evidence type="ECO:0000256" key="4">
    <source>
        <dbReference type="ARBA" id="ARBA00022989"/>
    </source>
</evidence>
<dbReference type="PANTHER" id="PTHR14198">
    <property type="entry name" value="TRANSMEMBRANE 4 L6 FAMILY MEMBER 1-RELATED"/>
    <property type="match status" value="1"/>
</dbReference>
<comment type="similarity">
    <text evidence="2">Belongs to the L6 tetraspanin family.</text>
</comment>
<dbReference type="GO" id="GO:0016020">
    <property type="term" value="C:membrane"/>
    <property type="evidence" value="ECO:0007669"/>
    <property type="project" value="UniProtKB-SubCell"/>
</dbReference>
<evidence type="ECO:0000256" key="2">
    <source>
        <dbReference type="ARBA" id="ARBA00006193"/>
    </source>
</evidence>